<gene>
    <name evidence="1" type="ORF">PFISCL1PPCAC_18316</name>
</gene>
<dbReference type="AlphaFoldDB" id="A0AAV5W503"/>
<evidence type="ECO:0000313" key="2">
    <source>
        <dbReference type="Proteomes" id="UP001432322"/>
    </source>
</evidence>
<reference evidence="1" key="1">
    <citation type="submission" date="2023-10" db="EMBL/GenBank/DDBJ databases">
        <title>Genome assembly of Pristionchus species.</title>
        <authorList>
            <person name="Yoshida K."/>
            <person name="Sommer R.J."/>
        </authorList>
    </citation>
    <scope>NUCLEOTIDE SEQUENCE</scope>
    <source>
        <strain evidence="1">RS5133</strain>
    </source>
</reference>
<keyword evidence="2" id="KW-1185">Reference proteome</keyword>
<proteinExistence type="predicted"/>
<feature type="non-terminal residue" evidence="1">
    <location>
        <position position="68"/>
    </location>
</feature>
<accession>A0AAV5W503</accession>
<protein>
    <submittedName>
        <fullName evidence="1">Uncharacterized protein</fullName>
    </submittedName>
</protein>
<sequence length="68" mass="7546">MKSTVINDNTSFTLNNLPLLPFLHPLSSLGVHIASAYFLPSSLYFSSSSRSPRRRPAHITILTFDSIP</sequence>
<evidence type="ECO:0000313" key="1">
    <source>
        <dbReference type="EMBL" id="GMT27019.1"/>
    </source>
</evidence>
<name>A0AAV5W503_9BILA</name>
<organism evidence="1 2">
    <name type="scientific">Pristionchus fissidentatus</name>
    <dbReference type="NCBI Taxonomy" id="1538716"/>
    <lineage>
        <taxon>Eukaryota</taxon>
        <taxon>Metazoa</taxon>
        <taxon>Ecdysozoa</taxon>
        <taxon>Nematoda</taxon>
        <taxon>Chromadorea</taxon>
        <taxon>Rhabditida</taxon>
        <taxon>Rhabditina</taxon>
        <taxon>Diplogasteromorpha</taxon>
        <taxon>Diplogasteroidea</taxon>
        <taxon>Neodiplogasteridae</taxon>
        <taxon>Pristionchus</taxon>
    </lineage>
</organism>
<dbReference type="Proteomes" id="UP001432322">
    <property type="component" value="Unassembled WGS sequence"/>
</dbReference>
<comment type="caution">
    <text evidence="1">The sequence shown here is derived from an EMBL/GenBank/DDBJ whole genome shotgun (WGS) entry which is preliminary data.</text>
</comment>
<dbReference type="EMBL" id="BTSY01000005">
    <property type="protein sequence ID" value="GMT27019.1"/>
    <property type="molecule type" value="Genomic_DNA"/>
</dbReference>